<dbReference type="PANTHER" id="PTHR43133:SF50">
    <property type="entry name" value="ECF RNA POLYMERASE SIGMA FACTOR SIGM"/>
    <property type="match status" value="1"/>
</dbReference>
<dbReference type="InterPro" id="IPR014284">
    <property type="entry name" value="RNA_pol_sigma-70_dom"/>
</dbReference>
<dbReference type="Pfam" id="PF04542">
    <property type="entry name" value="Sigma70_r2"/>
    <property type="match status" value="1"/>
</dbReference>
<evidence type="ECO:0000256" key="4">
    <source>
        <dbReference type="ARBA" id="ARBA00023125"/>
    </source>
</evidence>
<keyword evidence="4" id="KW-0238">DNA-binding</keyword>
<dbReference type="CDD" id="cd06171">
    <property type="entry name" value="Sigma70_r4"/>
    <property type="match status" value="1"/>
</dbReference>
<dbReference type="InterPro" id="IPR007627">
    <property type="entry name" value="RNA_pol_sigma70_r2"/>
</dbReference>
<proteinExistence type="inferred from homology"/>
<dbReference type="SUPFAM" id="SSF88659">
    <property type="entry name" value="Sigma3 and sigma4 domains of RNA polymerase sigma factors"/>
    <property type="match status" value="1"/>
</dbReference>
<dbReference type="PANTHER" id="PTHR43133">
    <property type="entry name" value="RNA POLYMERASE ECF-TYPE SIGMA FACTO"/>
    <property type="match status" value="1"/>
</dbReference>
<dbReference type="GO" id="GO:0003677">
    <property type="term" value="F:DNA binding"/>
    <property type="evidence" value="ECO:0007669"/>
    <property type="project" value="UniProtKB-KW"/>
</dbReference>
<keyword evidence="5" id="KW-0804">Transcription</keyword>
<comment type="caution">
    <text evidence="9">The sequence shown here is derived from an EMBL/GenBank/DDBJ whole genome shotgun (WGS) entry which is preliminary data.</text>
</comment>
<feature type="region of interest" description="Disordered" evidence="6">
    <location>
        <begin position="1"/>
        <end position="80"/>
    </location>
</feature>
<name>A0A7K1FR91_9ACTN</name>
<dbReference type="InterPro" id="IPR036388">
    <property type="entry name" value="WH-like_DNA-bd_sf"/>
</dbReference>
<dbReference type="Gene3D" id="1.10.10.10">
    <property type="entry name" value="Winged helix-like DNA-binding domain superfamily/Winged helix DNA-binding domain"/>
    <property type="match status" value="1"/>
</dbReference>
<feature type="domain" description="RNA polymerase sigma factor 70 region 4 type 2" evidence="8">
    <location>
        <begin position="184"/>
        <end position="235"/>
    </location>
</feature>
<dbReference type="InterPro" id="IPR013324">
    <property type="entry name" value="RNA_pol_sigma_r3/r4-like"/>
</dbReference>
<dbReference type="AlphaFoldDB" id="A0A7K1FR91"/>
<dbReference type="Pfam" id="PF08281">
    <property type="entry name" value="Sigma70_r4_2"/>
    <property type="match status" value="1"/>
</dbReference>
<reference evidence="9 10" key="1">
    <citation type="submission" date="2019-11" db="EMBL/GenBank/DDBJ databases">
        <authorList>
            <person name="Jiang L.-Q."/>
        </authorList>
    </citation>
    <scope>NUCLEOTIDE SEQUENCE [LARGE SCALE GENOMIC DNA]</scope>
    <source>
        <strain evidence="9 10">YIM 132087</strain>
    </source>
</reference>
<evidence type="ECO:0000259" key="7">
    <source>
        <dbReference type="Pfam" id="PF04542"/>
    </source>
</evidence>
<dbReference type="NCBIfam" id="TIGR02937">
    <property type="entry name" value="sigma70-ECF"/>
    <property type="match status" value="1"/>
</dbReference>
<feature type="domain" description="RNA polymerase sigma-70 region 2" evidence="7">
    <location>
        <begin position="91"/>
        <end position="155"/>
    </location>
</feature>
<dbReference type="InterPro" id="IPR013325">
    <property type="entry name" value="RNA_pol_sigma_r2"/>
</dbReference>
<gene>
    <name evidence="9" type="ORF">GIS00_15330</name>
</gene>
<dbReference type="Proteomes" id="UP000460221">
    <property type="component" value="Unassembled WGS sequence"/>
</dbReference>
<sequence length="241" mass="27243">MVLLPGGAGTGWVAHHPRPADSPPDRRRSRIGRTPGTHRRRGKEFRPPDATFRRPGRPLPGRSQRRQEGRQVVTTEREPVGPPASIEQLYQEAYLPLLRLAVLLTGDRSVAEDCVQEAFVSIWRRADGLREPRAAHAYLRTAVVNASRTTHRRRRTVRRHLRALVPDDVRPADDDLLRTERDAILRAAVDALPRRQREVVILRYWQDLPYAEIGAALGISEGSARSNASRALSHLQLSWEA</sequence>
<keyword evidence="3" id="KW-0731">Sigma factor</keyword>
<dbReference type="GO" id="GO:0016987">
    <property type="term" value="F:sigma factor activity"/>
    <property type="evidence" value="ECO:0007669"/>
    <property type="project" value="UniProtKB-KW"/>
</dbReference>
<dbReference type="GO" id="GO:0006352">
    <property type="term" value="P:DNA-templated transcription initiation"/>
    <property type="evidence" value="ECO:0007669"/>
    <property type="project" value="InterPro"/>
</dbReference>
<evidence type="ECO:0000256" key="1">
    <source>
        <dbReference type="ARBA" id="ARBA00010641"/>
    </source>
</evidence>
<organism evidence="9 10">
    <name type="scientific">Nakamurella alba</name>
    <dbReference type="NCBI Taxonomy" id="2665158"/>
    <lineage>
        <taxon>Bacteria</taxon>
        <taxon>Bacillati</taxon>
        <taxon>Actinomycetota</taxon>
        <taxon>Actinomycetes</taxon>
        <taxon>Nakamurellales</taxon>
        <taxon>Nakamurellaceae</taxon>
        <taxon>Nakamurella</taxon>
    </lineage>
</organism>
<keyword evidence="10" id="KW-1185">Reference proteome</keyword>
<accession>A0A7K1FR91</accession>
<dbReference type="InterPro" id="IPR039425">
    <property type="entry name" value="RNA_pol_sigma-70-like"/>
</dbReference>
<comment type="similarity">
    <text evidence="1">Belongs to the sigma-70 factor family. ECF subfamily.</text>
</comment>
<keyword evidence="2" id="KW-0805">Transcription regulation</keyword>
<feature type="compositionally biased region" description="Basic and acidic residues" evidence="6">
    <location>
        <begin position="65"/>
        <end position="79"/>
    </location>
</feature>
<evidence type="ECO:0000256" key="2">
    <source>
        <dbReference type="ARBA" id="ARBA00023015"/>
    </source>
</evidence>
<dbReference type="Gene3D" id="1.10.1740.10">
    <property type="match status" value="1"/>
</dbReference>
<feature type="compositionally biased region" description="Basic residues" evidence="6">
    <location>
        <begin position="27"/>
        <end position="43"/>
    </location>
</feature>
<evidence type="ECO:0000313" key="9">
    <source>
        <dbReference type="EMBL" id="MTD15314.1"/>
    </source>
</evidence>
<evidence type="ECO:0000256" key="3">
    <source>
        <dbReference type="ARBA" id="ARBA00023082"/>
    </source>
</evidence>
<dbReference type="InterPro" id="IPR013249">
    <property type="entry name" value="RNA_pol_sigma70_r4_t2"/>
</dbReference>
<evidence type="ECO:0000256" key="6">
    <source>
        <dbReference type="SAM" id="MobiDB-lite"/>
    </source>
</evidence>
<evidence type="ECO:0000256" key="5">
    <source>
        <dbReference type="ARBA" id="ARBA00023163"/>
    </source>
</evidence>
<evidence type="ECO:0000313" key="10">
    <source>
        <dbReference type="Proteomes" id="UP000460221"/>
    </source>
</evidence>
<protein>
    <submittedName>
        <fullName evidence="9">Sigma-70 family RNA polymerase sigma factor</fullName>
    </submittedName>
</protein>
<dbReference type="SUPFAM" id="SSF88946">
    <property type="entry name" value="Sigma2 domain of RNA polymerase sigma factors"/>
    <property type="match status" value="1"/>
</dbReference>
<dbReference type="EMBL" id="WLYK01000005">
    <property type="protein sequence ID" value="MTD15314.1"/>
    <property type="molecule type" value="Genomic_DNA"/>
</dbReference>
<feature type="compositionally biased region" description="Gly residues" evidence="6">
    <location>
        <begin position="1"/>
        <end position="10"/>
    </location>
</feature>
<evidence type="ECO:0000259" key="8">
    <source>
        <dbReference type="Pfam" id="PF08281"/>
    </source>
</evidence>